<dbReference type="RefSeq" id="WP_185259578.1">
    <property type="nucleotide sequence ID" value="NZ_AP023368.1"/>
</dbReference>
<evidence type="ECO:0000313" key="13">
    <source>
        <dbReference type="EMBL" id="BCJ99314.1"/>
    </source>
</evidence>
<dbReference type="InterPro" id="IPR004090">
    <property type="entry name" value="Chemotax_Me-accpt_rcpt"/>
</dbReference>
<dbReference type="GO" id="GO:0006935">
    <property type="term" value="P:chemotaxis"/>
    <property type="evidence" value="ECO:0007669"/>
    <property type="project" value="InterPro"/>
</dbReference>
<keyword evidence="2" id="KW-1003">Cell membrane</keyword>
<keyword evidence="5 10" id="KW-0472">Membrane</keyword>
<keyword evidence="3 10" id="KW-0812">Transmembrane</keyword>
<dbReference type="PANTHER" id="PTHR32089:SF112">
    <property type="entry name" value="LYSOZYME-LIKE PROTEIN-RELATED"/>
    <property type="match status" value="1"/>
</dbReference>
<evidence type="ECO:0000256" key="9">
    <source>
        <dbReference type="SAM" id="Coils"/>
    </source>
</evidence>
<keyword evidence="14" id="KW-1185">Reference proteome</keyword>
<dbReference type="AlphaFoldDB" id="A0A7I8DPS8"/>
<evidence type="ECO:0000256" key="6">
    <source>
        <dbReference type="ARBA" id="ARBA00023224"/>
    </source>
</evidence>
<evidence type="ECO:0000313" key="14">
    <source>
        <dbReference type="Proteomes" id="UP000515703"/>
    </source>
</evidence>
<evidence type="ECO:0000259" key="11">
    <source>
        <dbReference type="PROSITE" id="PS50111"/>
    </source>
</evidence>
<dbReference type="InterPro" id="IPR033480">
    <property type="entry name" value="sCache_2"/>
</dbReference>
<reference evidence="13 14" key="2">
    <citation type="submission" date="2020-08" db="EMBL/GenBank/DDBJ databases">
        <authorList>
            <person name="Ueki A."/>
            <person name="Tonouchi A."/>
        </authorList>
    </citation>
    <scope>NUCLEOTIDE SEQUENCE [LARGE SCALE GENOMIC DNA]</scope>
    <source>
        <strain evidence="13 14">CTTW</strain>
    </source>
</reference>
<keyword evidence="6 8" id="KW-0807">Transducer</keyword>
<dbReference type="PROSITE" id="PS50111">
    <property type="entry name" value="CHEMOTAXIS_TRANSDUC_2"/>
    <property type="match status" value="1"/>
</dbReference>
<dbReference type="Pfam" id="PF00015">
    <property type="entry name" value="MCPsignal"/>
    <property type="match status" value="1"/>
</dbReference>
<comment type="similarity">
    <text evidence="7">Belongs to the methyl-accepting chemotaxis (MCP) protein family.</text>
</comment>
<evidence type="ECO:0000256" key="7">
    <source>
        <dbReference type="ARBA" id="ARBA00029447"/>
    </source>
</evidence>
<feature type="domain" description="Methyl-accepting transducer" evidence="11">
    <location>
        <begin position="299"/>
        <end position="543"/>
    </location>
</feature>
<dbReference type="SMART" id="SM01049">
    <property type="entry name" value="Cache_2"/>
    <property type="match status" value="1"/>
</dbReference>
<dbReference type="InterPro" id="IPR003660">
    <property type="entry name" value="HAMP_dom"/>
</dbReference>
<evidence type="ECO:0000256" key="5">
    <source>
        <dbReference type="ARBA" id="ARBA00023136"/>
    </source>
</evidence>
<proteinExistence type="inferred from homology"/>
<feature type="domain" description="HAMP" evidence="12">
    <location>
        <begin position="232"/>
        <end position="287"/>
    </location>
</feature>
<dbReference type="SMART" id="SM00283">
    <property type="entry name" value="MA"/>
    <property type="match status" value="1"/>
</dbReference>
<evidence type="ECO:0000259" key="12">
    <source>
        <dbReference type="PROSITE" id="PS50885"/>
    </source>
</evidence>
<dbReference type="PROSITE" id="PS50885">
    <property type="entry name" value="HAMP"/>
    <property type="match status" value="1"/>
</dbReference>
<dbReference type="InterPro" id="IPR004089">
    <property type="entry name" value="MCPsignal_dom"/>
</dbReference>
<feature type="transmembrane region" description="Helical" evidence="10">
    <location>
        <begin position="213"/>
        <end position="231"/>
    </location>
</feature>
<evidence type="ECO:0000256" key="2">
    <source>
        <dbReference type="ARBA" id="ARBA00022475"/>
    </source>
</evidence>
<dbReference type="EMBL" id="AP023368">
    <property type="protein sequence ID" value="BCJ99314.1"/>
    <property type="molecule type" value="Genomic_DNA"/>
</dbReference>
<keyword evidence="9" id="KW-0175">Coiled coil</keyword>
<gene>
    <name evidence="13" type="ORF">bsdcttw_23550</name>
</gene>
<accession>A0A7I8DPS8</accession>
<dbReference type="Gene3D" id="6.10.340.10">
    <property type="match status" value="1"/>
</dbReference>
<keyword evidence="4 10" id="KW-1133">Transmembrane helix</keyword>
<protein>
    <submittedName>
        <fullName evidence="13">Methyl-accepting chemotaxis protein</fullName>
    </submittedName>
</protein>
<evidence type="ECO:0000256" key="1">
    <source>
        <dbReference type="ARBA" id="ARBA00004651"/>
    </source>
</evidence>
<dbReference type="Gene3D" id="1.10.287.950">
    <property type="entry name" value="Methyl-accepting chemotaxis protein"/>
    <property type="match status" value="1"/>
</dbReference>
<dbReference type="Proteomes" id="UP000515703">
    <property type="component" value="Chromosome"/>
</dbReference>
<dbReference type="SUPFAM" id="SSF58104">
    <property type="entry name" value="Methyl-accepting chemotaxis protein (MCP) signaling domain"/>
    <property type="match status" value="1"/>
</dbReference>
<evidence type="ECO:0000256" key="3">
    <source>
        <dbReference type="ARBA" id="ARBA00022692"/>
    </source>
</evidence>
<dbReference type="GO" id="GO:0005886">
    <property type="term" value="C:plasma membrane"/>
    <property type="evidence" value="ECO:0007669"/>
    <property type="project" value="UniProtKB-SubCell"/>
</dbReference>
<dbReference type="PRINTS" id="PR00260">
    <property type="entry name" value="CHEMTRNSDUCR"/>
</dbReference>
<dbReference type="Gene3D" id="3.30.450.20">
    <property type="entry name" value="PAS domain"/>
    <property type="match status" value="1"/>
</dbReference>
<dbReference type="KEGG" id="acht:bsdcttw_23550"/>
<organism evidence="13 14">
    <name type="scientific">Anaerocolumna chitinilytica</name>
    <dbReference type="NCBI Taxonomy" id="1727145"/>
    <lineage>
        <taxon>Bacteria</taxon>
        <taxon>Bacillati</taxon>
        <taxon>Bacillota</taxon>
        <taxon>Clostridia</taxon>
        <taxon>Lachnospirales</taxon>
        <taxon>Lachnospiraceae</taxon>
        <taxon>Anaerocolumna</taxon>
    </lineage>
</organism>
<reference evidence="13 14" key="1">
    <citation type="submission" date="2020-08" db="EMBL/GenBank/DDBJ databases">
        <title>Draft genome sequencing of an Anaerocolumna strain isolated from anoxic soil subjected to BSD treatment.</title>
        <authorList>
            <person name="Uek A."/>
            <person name="Tonouchi A."/>
        </authorList>
    </citation>
    <scope>NUCLEOTIDE SEQUENCE [LARGE SCALE GENOMIC DNA]</scope>
    <source>
        <strain evidence="13 14">CTTW</strain>
    </source>
</reference>
<feature type="transmembrane region" description="Helical" evidence="10">
    <location>
        <begin position="12"/>
        <end position="32"/>
    </location>
</feature>
<dbReference type="Pfam" id="PF17200">
    <property type="entry name" value="sCache_2"/>
    <property type="match status" value="1"/>
</dbReference>
<feature type="coiled-coil region" evidence="9">
    <location>
        <begin position="300"/>
        <end position="358"/>
    </location>
</feature>
<dbReference type="GO" id="GO:0007165">
    <property type="term" value="P:signal transduction"/>
    <property type="evidence" value="ECO:0007669"/>
    <property type="project" value="UniProtKB-KW"/>
</dbReference>
<name>A0A7I8DPS8_9FIRM</name>
<sequence length="593" mass="65068">MKLRNLKVKTQIAILSAVLVIATILIGAISLINQQQTLENDLKVQETGIRADYDNNIKEQVQSAISMLNHVYAKYQKGEYTLDEAKNISADLLRNMSYGDNNYFWADTYDGTNVVLLGSKTEGTNRLNNVDKKGFEFMKAIIQTGIDGGGFTNYWFPKPNETEPLPKRSYSQAFEPFSWVIGTGNYTDYIDKTIKELSLQQEKKVKQTMFNDVIIISITVLFSLFCCFDIIKRINKNFRSISIYLGQLAKGDFRANLPDGLKNRKDDFGLLAIDLESMKHSVSALLLNTKKEADDIILSVAKANENMKALNSNLLEISATTQELAAGMEETAASTEELNSTSIEIEAAARNIAEKSQEGSMKVLEINKRAANTKETASNSQQMISQISHEISSSLEAAVERAKIVEQIDILSHSIMNITSQTNLLALNAAIEAARAGEAGKGFSVVADEIRHLAEQSKSMVEQIQLVTSKVTEAVNDLSGSANSLLTFVSGDIKNSMNNFLLIANDYNDDSIYMDNMITDFSATAEQLLASIHNVLLAVNQISLAASEGASGTSDIAAKVTDVNNKSFDVVNLISSADTSGLTLKKEISNFNI</sequence>
<evidence type="ECO:0000256" key="8">
    <source>
        <dbReference type="PROSITE-ProRule" id="PRU00284"/>
    </source>
</evidence>
<comment type="subcellular location">
    <subcellularLocation>
        <location evidence="1">Cell membrane</location>
        <topology evidence="1">Multi-pass membrane protein</topology>
    </subcellularLocation>
</comment>
<evidence type="ECO:0000256" key="4">
    <source>
        <dbReference type="ARBA" id="ARBA00022989"/>
    </source>
</evidence>
<evidence type="ECO:0000256" key="10">
    <source>
        <dbReference type="SAM" id="Phobius"/>
    </source>
</evidence>
<dbReference type="PANTHER" id="PTHR32089">
    <property type="entry name" value="METHYL-ACCEPTING CHEMOTAXIS PROTEIN MCPB"/>
    <property type="match status" value="1"/>
</dbReference>
<dbReference type="GO" id="GO:0004888">
    <property type="term" value="F:transmembrane signaling receptor activity"/>
    <property type="evidence" value="ECO:0007669"/>
    <property type="project" value="InterPro"/>
</dbReference>